<dbReference type="InterPro" id="IPR004000">
    <property type="entry name" value="Actin"/>
</dbReference>
<reference evidence="5 6" key="1">
    <citation type="submission" date="2025-05" db="UniProtKB">
        <authorList>
            <consortium name="RefSeq"/>
        </authorList>
    </citation>
    <scope>IDENTIFICATION</scope>
    <source>
        <tissue evidence="5 6">Muscle</tissue>
    </source>
</reference>
<accession>A0ABM1SE58</accession>
<evidence type="ECO:0000256" key="2">
    <source>
        <dbReference type="SAM" id="MobiDB-lite"/>
    </source>
</evidence>
<dbReference type="GeneID" id="106459665"/>
<sequence length="902" mass="100161">MNETINTLALVADALDVLLEDTKLLRWRNFDQANIQGNSYEGTESGIANGYHSGVADEGAVSSDKETGNIMDTESVQRSLLPISNTVDTNSNQGSLLPESSTVDIDSTQGSLLPESNTVNIDITQTSLLPESNTVDTDSTKGSLLPESNTVAIDNTQTSLLPESNTVDTDSTKGSFPSESNTVNIQSASCSLLPDSNTADTDITQGSLLLSSNTVQTVSVQGSSLLDSSTVDTGSAKGSSLLDSNTMDTDTVQMSLLPDSNTASLSITENLVYRLNIAEPHFSEFHDNDSIVESTSSRMDSVENKFHEHLEIPVSQEKDETTGYFFLNKEVVEAGLKQVETGDGNKNVILDSKESTVLSSGITYLVPEVDEDTRYSRNFTTNWDPADLLMELYKVEFPPEDNQESTTLLNIEGYLENLPSGGKNATYWNPWKRKYFCARDGFLYSYDSIKSEKPSLELQLMGGTVEILESNIIGVDDKRGHYVVLKCQDEKETNDWFQSLQTQCHENFSTVYVQPVRYPLKCHKDVVVVDVGNFSIRAGILMDHPTLPQMFFPTICATDKYCSKNQIFGLEALNPNIRCTSDLCFPVSSSAKTSKCIMDEEKLTSLFKKIFQELNIDPRQYKVQVSMPRTFSLQSQAAILRTLFDGFGVSGVNLTHQAILALYAYNTASGIVVDIGGGMDIIPISYGYIIENGVTRLPYGGQHILHHLRQALTQKHVSLTSDIETYLIRYIQEQTCFVSHDYKKDLEYFSENPESVEKTLVVKQFFQTEFPRESISLDIGRFQTPEGLFTPELWGVDYPGVHNLVYRAFRACSMDIRREMARNIYLSGGVTLLPGFTKRLETELGRLTPPTVVPKVHASPYRYHMAYLGACRLAASHGFDEACASVEEWSKKGSACLKRWRL</sequence>
<dbReference type="CDD" id="cd10169">
    <property type="entry name" value="ASKHA_NBD_actin-like"/>
    <property type="match status" value="1"/>
</dbReference>
<gene>
    <name evidence="5 6" type="primary">LOC106459665</name>
</gene>
<dbReference type="PANTHER" id="PTHR11937">
    <property type="entry name" value="ACTIN"/>
    <property type="match status" value="1"/>
</dbReference>
<proteinExistence type="inferred from homology"/>
<evidence type="ECO:0000313" key="4">
    <source>
        <dbReference type="Proteomes" id="UP000694941"/>
    </source>
</evidence>
<evidence type="ECO:0000256" key="1">
    <source>
        <dbReference type="RuleBase" id="RU000487"/>
    </source>
</evidence>
<dbReference type="InterPro" id="IPR043129">
    <property type="entry name" value="ATPase_NBD"/>
</dbReference>
<evidence type="ECO:0000259" key="3">
    <source>
        <dbReference type="PROSITE" id="PS50003"/>
    </source>
</evidence>
<dbReference type="SUPFAM" id="SSF50729">
    <property type="entry name" value="PH domain-like"/>
    <property type="match status" value="1"/>
</dbReference>
<dbReference type="RefSeq" id="XP_022241914.1">
    <property type="nucleotide sequence ID" value="XM_022386206.1"/>
</dbReference>
<name>A0ABM1SE58_LIMPO</name>
<dbReference type="SMART" id="SM00268">
    <property type="entry name" value="ACTIN"/>
    <property type="match status" value="1"/>
</dbReference>
<organism evidence="4 5">
    <name type="scientific">Limulus polyphemus</name>
    <name type="common">Atlantic horseshoe crab</name>
    <dbReference type="NCBI Taxonomy" id="6850"/>
    <lineage>
        <taxon>Eukaryota</taxon>
        <taxon>Metazoa</taxon>
        <taxon>Ecdysozoa</taxon>
        <taxon>Arthropoda</taxon>
        <taxon>Chelicerata</taxon>
        <taxon>Merostomata</taxon>
        <taxon>Xiphosura</taxon>
        <taxon>Limulidae</taxon>
        <taxon>Limulus</taxon>
    </lineage>
</organism>
<evidence type="ECO:0000313" key="6">
    <source>
        <dbReference type="RefSeq" id="XP_022241914.1"/>
    </source>
</evidence>
<feature type="region of interest" description="Disordered" evidence="2">
    <location>
        <begin position="157"/>
        <end position="181"/>
    </location>
</feature>
<dbReference type="Gene3D" id="2.30.29.30">
    <property type="entry name" value="Pleckstrin-homology domain (PH domain)/Phosphotyrosine-binding domain (PTB)"/>
    <property type="match status" value="1"/>
</dbReference>
<dbReference type="InterPro" id="IPR001849">
    <property type="entry name" value="PH_domain"/>
</dbReference>
<keyword evidence="4" id="KW-1185">Reference proteome</keyword>
<comment type="similarity">
    <text evidence="1">Belongs to the actin family.</text>
</comment>
<dbReference type="Pfam" id="PF00022">
    <property type="entry name" value="Actin"/>
    <property type="match status" value="1"/>
</dbReference>
<feature type="domain" description="PH" evidence="3">
    <location>
        <begin position="408"/>
        <end position="505"/>
    </location>
</feature>
<protein>
    <submittedName>
        <fullName evidence="5 6">Uncharacterized protein LOC106459665 isoform X1</fullName>
    </submittedName>
</protein>
<feature type="region of interest" description="Disordered" evidence="2">
    <location>
        <begin position="85"/>
        <end position="116"/>
    </location>
</feature>
<dbReference type="Gene3D" id="3.30.420.40">
    <property type="match status" value="2"/>
</dbReference>
<dbReference type="RefSeq" id="XP_022241913.1">
    <property type="nucleotide sequence ID" value="XM_022386205.1"/>
</dbReference>
<dbReference type="Proteomes" id="UP000694941">
    <property type="component" value="Unplaced"/>
</dbReference>
<dbReference type="SMART" id="SM00233">
    <property type="entry name" value="PH"/>
    <property type="match status" value="1"/>
</dbReference>
<dbReference type="Gene3D" id="3.90.640.10">
    <property type="entry name" value="Actin, Chain A, domain 4"/>
    <property type="match status" value="1"/>
</dbReference>
<dbReference type="PROSITE" id="PS50003">
    <property type="entry name" value="PH_DOMAIN"/>
    <property type="match status" value="1"/>
</dbReference>
<dbReference type="SUPFAM" id="SSF53067">
    <property type="entry name" value="Actin-like ATPase domain"/>
    <property type="match status" value="2"/>
</dbReference>
<evidence type="ECO:0000313" key="5">
    <source>
        <dbReference type="RefSeq" id="XP_022241913.1"/>
    </source>
</evidence>
<feature type="region of interest" description="Disordered" evidence="2">
    <location>
        <begin position="226"/>
        <end position="245"/>
    </location>
</feature>
<dbReference type="InterPro" id="IPR011993">
    <property type="entry name" value="PH-like_dom_sf"/>
</dbReference>